<evidence type="ECO:0000259" key="10">
    <source>
        <dbReference type="Pfam" id="PF01094"/>
    </source>
</evidence>
<evidence type="ECO:0000313" key="11">
    <source>
        <dbReference type="EMBL" id="KAH0817895.1"/>
    </source>
</evidence>
<dbReference type="Pfam" id="PF01094">
    <property type="entry name" value="ANF_receptor"/>
    <property type="match status" value="1"/>
</dbReference>
<keyword evidence="7" id="KW-0325">Glycoprotein</keyword>
<evidence type="ECO:0000313" key="12">
    <source>
        <dbReference type="Proteomes" id="UP000719412"/>
    </source>
</evidence>
<protein>
    <recommendedName>
        <fullName evidence="10">Receptor ligand binding region domain-containing protein</fullName>
    </recommendedName>
</protein>
<dbReference type="AlphaFoldDB" id="A0A8J6LE61"/>
<name>A0A8J6LE61_TENMO</name>
<feature type="domain" description="Receptor ligand binding region" evidence="10">
    <location>
        <begin position="144"/>
        <end position="363"/>
    </location>
</feature>
<evidence type="ECO:0000256" key="4">
    <source>
        <dbReference type="ARBA" id="ARBA00023040"/>
    </source>
</evidence>
<dbReference type="PANTHER" id="PTHR10519">
    <property type="entry name" value="GABA-B RECEPTOR"/>
    <property type="match status" value="1"/>
</dbReference>
<keyword evidence="2" id="KW-0812">Transmembrane</keyword>
<keyword evidence="8" id="KW-0807">Transducer</keyword>
<comment type="subcellular location">
    <subcellularLocation>
        <location evidence="1">Membrane</location>
    </subcellularLocation>
</comment>
<reference evidence="11" key="1">
    <citation type="journal article" date="2020" name="J Insects Food Feed">
        <title>The yellow mealworm (Tenebrio molitor) genome: a resource for the emerging insects as food and feed industry.</title>
        <authorList>
            <person name="Eriksson T."/>
            <person name="Andere A."/>
            <person name="Kelstrup H."/>
            <person name="Emery V."/>
            <person name="Picard C."/>
        </authorList>
    </citation>
    <scope>NUCLEOTIDE SEQUENCE</scope>
    <source>
        <strain evidence="11">Stoneville</strain>
        <tissue evidence="11">Whole head</tissue>
    </source>
</reference>
<keyword evidence="3" id="KW-1133">Transmembrane helix</keyword>
<keyword evidence="5" id="KW-0472">Membrane</keyword>
<sequence length="392" mass="44085">MRLGLASLLVALLLFSPSQTTSSTNLPLLTSEDDANARFRALHAAPSHPSSTTSTKLYPDKLPFKTYTSSEEDFQHNDLDMGHGHFDDEAVTTTLAAYTVAKQRKNLTVENLRSEPLHKRKEITVGYLTAVKGALRERQGLAVSGAITMALNEVNQDPNILPNVTLVMRWNDTRGDTVVATRAMTDMVCDGVSAFFGPEGTCHVEAIVAQSRNIPMISYKCSDYKASQVPTFARTEPPDTQVTKSVVSLLDYYKWHKFSIIYEEAWYTVAQSLVQEAKKKNMTINDEKKAKDSYKCCSESLSCCGSWYWYKFIQNTKNRTRIYVFLGTAPSLVDLMITMQTAQLFENGEYVVIYVDTNTYSAKDAHKYLWRRFQNPRYLTSTRIAIGTTSAV</sequence>
<evidence type="ECO:0000256" key="1">
    <source>
        <dbReference type="ARBA" id="ARBA00004370"/>
    </source>
</evidence>
<evidence type="ECO:0000256" key="7">
    <source>
        <dbReference type="ARBA" id="ARBA00023180"/>
    </source>
</evidence>
<dbReference type="EMBL" id="JABDTM020018662">
    <property type="protein sequence ID" value="KAH0817895.1"/>
    <property type="molecule type" value="Genomic_DNA"/>
</dbReference>
<keyword evidence="9" id="KW-0732">Signal</keyword>
<comment type="caution">
    <text evidence="11">The sequence shown here is derived from an EMBL/GenBank/DDBJ whole genome shotgun (WGS) entry which is preliminary data.</text>
</comment>
<reference evidence="11" key="2">
    <citation type="submission" date="2021-08" db="EMBL/GenBank/DDBJ databases">
        <authorList>
            <person name="Eriksson T."/>
        </authorList>
    </citation>
    <scope>NUCLEOTIDE SEQUENCE</scope>
    <source>
        <strain evidence="11">Stoneville</strain>
        <tissue evidence="11">Whole head</tissue>
    </source>
</reference>
<organism evidence="11 12">
    <name type="scientific">Tenebrio molitor</name>
    <name type="common">Yellow mealworm beetle</name>
    <dbReference type="NCBI Taxonomy" id="7067"/>
    <lineage>
        <taxon>Eukaryota</taxon>
        <taxon>Metazoa</taxon>
        <taxon>Ecdysozoa</taxon>
        <taxon>Arthropoda</taxon>
        <taxon>Hexapoda</taxon>
        <taxon>Insecta</taxon>
        <taxon>Pterygota</taxon>
        <taxon>Neoptera</taxon>
        <taxon>Endopterygota</taxon>
        <taxon>Coleoptera</taxon>
        <taxon>Polyphaga</taxon>
        <taxon>Cucujiformia</taxon>
        <taxon>Tenebrionidae</taxon>
        <taxon>Tenebrio</taxon>
    </lineage>
</organism>
<dbReference type="FunFam" id="3.40.50.2300:FF:000403">
    <property type="entry name" value="Guanylate cyclase"/>
    <property type="match status" value="1"/>
</dbReference>
<dbReference type="InterPro" id="IPR028082">
    <property type="entry name" value="Peripla_BP_I"/>
</dbReference>
<evidence type="ECO:0000256" key="3">
    <source>
        <dbReference type="ARBA" id="ARBA00022989"/>
    </source>
</evidence>
<evidence type="ECO:0000256" key="2">
    <source>
        <dbReference type="ARBA" id="ARBA00022692"/>
    </source>
</evidence>
<keyword evidence="6" id="KW-0675">Receptor</keyword>
<gene>
    <name evidence="11" type="ORF">GEV33_004896</name>
</gene>
<evidence type="ECO:0000256" key="6">
    <source>
        <dbReference type="ARBA" id="ARBA00023170"/>
    </source>
</evidence>
<keyword evidence="12" id="KW-1185">Reference proteome</keyword>
<dbReference type="Gene3D" id="3.40.50.2300">
    <property type="match status" value="1"/>
</dbReference>
<dbReference type="GO" id="GO:0004965">
    <property type="term" value="F:G protein-coupled GABA receptor activity"/>
    <property type="evidence" value="ECO:0007669"/>
    <property type="project" value="InterPro"/>
</dbReference>
<dbReference type="Proteomes" id="UP000719412">
    <property type="component" value="Unassembled WGS sequence"/>
</dbReference>
<dbReference type="InterPro" id="IPR002455">
    <property type="entry name" value="GPCR3_GABA-B"/>
</dbReference>
<dbReference type="PANTHER" id="PTHR10519:SF20">
    <property type="entry name" value="G-PROTEIN COUPLED RECEPTOR 156-RELATED"/>
    <property type="match status" value="1"/>
</dbReference>
<dbReference type="InterPro" id="IPR001828">
    <property type="entry name" value="ANF_lig-bd_rcpt"/>
</dbReference>
<dbReference type="GO" id="GO:0038039">
    <property type="term" value="C:G protein-coupled receptor heterodimeric complex"/>
    <property type="evidence" value="ECO:0007669"/>
    <property type="project" value="TreeGrafter"/>
</dbReference>
<evidence type="ECO:0000256" key="5">
    <source>
        <dbReference type="ARBA" id="ARBA00023136"/>
    </source>
</evidence>
<proteinExistence type="predicted"/>
<accession>A0A8J6LE61</accession>
<dbReference type="SUPFAM" id="SSF53822">
    <property type="entry name" value="Periplasmic binding protein-like I"/>
    <property type="match status" value="1"/>
</dbReference>
<feature type="signal peptide" evidence="9">
    <location>
        <begin position="1"/>
        <end position="23"/>
    </location>
</feature>
<feature type="chain" id="PRO_5035296394" description="Receptor ligand binding region domain-containing protein" evidence="9">
    <location>
        <begin position="24"/>
        <end position="392"/>
    </location>
</feature>
<evidence type="ECO:0000256" key="8">
    <source>
        <dbReference type="ARBA" id="ARBA00023224"/>
    </source>
</evidence>
<evidence type="ECO:0000256" key="9">
    <source>
        <dbReference type="SAM" id="SignalP"/>
    </source>
</evidence>
<keyword evidence="4" id="KW-0297">G-protein coupled receptor</keyword>